<dbReference type="AlphaFoldDB" id="A0A501WHP6"/>
<gene>
    <name evidence="1" type="ORF">FJM51_19275</name>
</gene>
<name>A0A501WHP6_9RHOB</name>
<keyword evidence="2" id="KW-1185">Reference proteome</keyword>
<dbReference type="Proteomes" id="UP000319255">
    <property type="component" value="Unassembled WGS sequence"/>
</dbReference>
<proteinExistence type="predicted"/>
<organism evidence="1 2">
    <name type="scientific">Amaricoccus solimangrovi</name>
    <dbReference type="NCBI Taxonomy" id="2589815"/>
    <lineage>
        <taxon>Bacteria</taxon>
        <taxon>Pseudomonadati</taxon>
        <taxon>Pseudomonadota</taxon>
        <taxon>Alphaproteobacteria</taxon>
        <taxon>Rhodobacterales</taxon>
        <taxon>Paracoccaceae</taxon>
        <taxon>Amaricoccus</taxon>
    </lineage>
</organism>
<evidence type="ECO:0000313" key="1">
    <source>
        <dbReference type="EMBL" id="TPE47880.1"/>
    </source>
</evidence>
<reference evidence="1 2" key="1">
    <citation type="submission" date="2019-06" db="EMBL/GenBank/DDBJ databases">
        <title>A novel bacterium of genus Amaricoccus, isolated from marine sediment.</title>
        <authorList>
            <person name="Huang H."/>
            <person name="Mo K."/>
            <person name="Hu Y."/>
        </authorList>
    </citation>
    <scope>NUCLEOTIDE SEQUENCE [LARGE SCALE GENOMIC DNA]</scope>
    <source>
        <strain evidence="1 2">HB172011</strain>
    </source>
</reference>
<protein>
    <submittedName>
        <fullName evidence="1">Uncharacterized protein</fullName>
    </submittedName>
</protein>
<accession>A0A501WHP6</accession>
<evidence type="ECO:0000313" key="2">
    <source>
        <dbReference type="Proteomes" id="UP000319255"/>
    </source>
</evidence>
<sequence>MPEGEGMRVEIENGARHWKVYAALGTERRLITNLPAGSRVGPACPSRNAMNYRAQLRRGLVAPRAEAGR</sequence>
<dbReference type="EMBL" id="VFRP01000027">
    <property type="protein sequence ID" value="TPE47880.1"/>
    <property type="molecule type" value="Genomic_DNA"/>
</dbReference>
<dbReference type="RefSeq" id="WP_140455768.1">
    <property type="nucleotide sequence ID" value="NZ_VFRP01000027.1"/>
</dbReference>
<comment type="caution">
    <text evidence="1">The sequence shown here is derived from an EMBL/GenBank/DDBJ whole genome shotgun (WGS) entry which is preliminary data.</text>
</comment>